<keyword evidence="2" id="KW-1185">Reference proteome</keyword>
<reference evidence="1 2" key="2">
    <citation type="journal article" date="2013" name="PLoS ONE">
        <title>INDIGO - INtegrated Data Warehouse of MIcrobial GenOmes with Examples from the Red Sea Extremophiles.</title>
        <authorList>
            <person name="Alam I."/>
            <person name="Antunes A."/>
            <person name="Kamau A.A."/>
            <person name="Ba Alawi W."/>
            <person name="Kalkatawi M."/>
            <person name="Stingl U."/>
            <person name="Bajic V.B."/>
        </authorList>
    </citation>
    <scope>NUCLEOTIDE SEQUENCE [LARGE SCALE GENOMIC DNA]</scope>
    <source>
        <strain evidence="1 2">E1L3A</strain>
    </source>
</reference>
<accession>U2G3L9</accession>
<protein>
    <submittedName>
        <fullName evidence="1">Uncharacterized protein</fullName>
    </submittedName>
</protein>
<sequence>MCSIERSIKADSLPVPDVPEEYALEVRDRIIEDRQATEDIDRIGAVGSRMRHEYEIAARLFFDQRMRNFWTQARKKGPTDRYLEYLDEQEKAEEENYGKPLRSRQLLHEKPLEVALKNLAIYIQVLTYPLPRHLNGDTKTRKRELDRVIGSLRNASQALRGSPYYDVPVLGYVRTPHLRHYVSREIENYRDQFIEVFNPSLALKINQIDNAIPVPVNPTDEAMDDWLDKRYAASDSLIALEGGTLDEDDINTLFEQITDSITGNFNKNADRAFKLRKLGDDEAPESLSEFLDNISDKLNSVSESIQIDPDNPRPNEKNASLRAFCRRLDSFLREAFQVSSPTQVAICANVVLGATVDADKVKSWRIDS</sequence>
<name>U2G3L9_9GAMM</name>
<dbReference type="Proteomes" id="UP000006242">
    <property type="component" value="Unassembled WGS sequence"/>
</dbReference>
<dbReference type="EMBL" id="AFNV02000001">
    <property type="protein sequence ID" value="ERJ20718.1"/>
    <property type="molecule type" value="Genomic_DNA"/>
</dbReference>
<organism evidence="1 2">
    <name type="scientific">Salinisphaera shabanensis E1L3A</name>
    <dbReference type="NCBI Taxonomy" id="1033802"/>
    <lineage>
        <taxon>Bacteria</taxon>
        <taxon>Pseudomonadati</taxon>
        <taxon>Pseudomonadota</taxon>
        <taxon>Gammaproteobacteria</taxon>
        <taxon>Salinisphaerales</taxon>
        <taxon>Salinisphaeraceae</taxon>
        <taxon>Salinisphaera</taxon>
    </lineage>
</organism>
<dbReference type="RefSeq" id="WP_021031235.1">
    <property type="nucleotide sequence ID" value="NZ_AFNV02000001.1"/>
</dbReference>
<evidence type="ECO:0000313" key="2">
    <source>
        <dbReference type="Proteomes" id="UP000006242"/>
    </source>
</evidence>
<evidence type="ECO:0000313" key="1">
    <source>
        <dbReference type="EMBL" id="ERJ20718.1"/>
    </source>
</evidence>
<comment type="caution">
    <text evidence="1">The sequence shown here is derived from an EMBL/GenBank/DDBJ whole genome shotgun (WGS) entry which is preliminary data.</text>
</comment>
<gene>
    <name evidence="1" type="ORF">SSPSH_000060</name>
</gene>
<dbReference type="AlphaFoldDB" id="U2G3L9"/>
<proteinExistence type="predicted"/>
<reference evidence="1 2" key="1">
    <citation type="journal article" date="2011" name="J. Bacteriol.">
        <title>Genome sequence of Salinisphaera shabanensis, a gammaproteobacterium from the harsh, variable environment of the brine-seawater interface of the Shaban Deep in the Red Sea.</title>
        <authorList>
            <person name="Antunes A."/>
            <person name="Alam I."/>
            <person name="Bajic V.B."/>
            <person name="Stingl U."/>
        </authorList>
    </citation>
    <scope>NUCLEOTIDE SEQUENCE [LARGE SCALE GENOMIC DNA]</scope>
    <source>
        <strain evidence="1 2">E1L3A</strain>
    </source>
</reference>
<dbReference type="STRING" id="1033802.SSPSH_000060"/>